<evidence type="ECO:0000313" key="3">
    <source>
        <dbReference type="EMBL" id="MBU8874902.1"/>
    </source>
</evidence>
<dbReference type="InterPro" id="IPR052354">
    <property type="entry name" value="Cell_Wall_Dynamics_Protein"/>
</dbReference>
<dbReference type="Pfam" id="PF08239">
    <property type="entry name" value="SH3_3"/>
    <property type="match status" value="1"/>
</dbReference>
<protein>
    <submittedName>
        <fullName evidence="3">SH3 domain-containing protein</fullName>
    </submittedName>
</protein>
<dbReference type="InterPro" id="IPR003646">
    <property type="entry name" value="SH3-like_bac-type"/>
</dbReference>
<evidence type="ECO:0000259" key="2">
    <source>
        <dbReference type="PROSITE" id="PS51781"/>
    </source>
</evidence>
<gene>
    <name evidence="3" type="ORF">KQ910_14085</name>
</gene>
<keyword evidence="1" id="KW-0732">Signal</keyword>
<evidence type="ECO:0000256" key="1">
    <source>
        <dbReference type="SAM" id="SignalP"/>
    </source>
</evidence>
<keyword evidence="4" id="KW-1185">Reference proteome</keyword>
<sequence>MLSCRHGLIVLLVAILALGMSRAYAQQMVSVAAEEVNFRSGPGTRYPAEWVLGRGFPLKIVGRRGDWLEVRDFENDKGWVLRKLTSSTAYHIVKVKIANLRSQPTTTSRVVGKFAYGDTLKTLERRGGWVKVQREDLRGWISRKLLWGW</sequence>
<accession>A0ABS6IJX7</accession>
<feature type="signal peptide" evidence="1">
    <location>
        <begin position="1"/>
        <end position="25"/>
    </location>
</feature>
<dbReference type="PROSITE" id="PS51781">
    <property type="entry name" value="SH3B"/>
    <property type="match status" value="1"/>
</dbReference>
<name>A0ABS6IJX7_9HYPH</name>
<feature type="domain" description="SH3b" evidence="2">
    <location>
        <begin position="87"/>
        <end position="149"/>
    </location>
</feature>
<dbReference type="Proteomes" id="UP000727907">
    <property type="component" value="Unassembled WGS sequence"/>
</dbReference>
<dbReference type="PANTHER" id="PTHR34408">
    <property type="entry name" value="FAMILY PROTEIN, PUTATIVE-RELATED"/>
    <property type="match status" value="1"/>
</dbReference>
<comment type="caution">
    <text evidence="3">The sequence shown here is derived from an EMBL/GenBank/DDBJ whole genome shotgun (WGS) entry which is preliminary data.</text>
</comment>
<organism evidence="3 4">
    <name type="scientific">Reyranella humidisoli</name>
    <dbReference type="NCBI Taxonomy" id="2849149"/>
    <lineage>
        <taxon>Bacteria</taxon>
        <taxon>Pseudomonadati</taxon>
        <taxon>Pseudomonadota</taxon>
        <taxon>Alphaproteobacteria</taxon>
        <taxon>Hyphomicrobiales</taxon>
        <taxon>Reyranellaceae</taxon>
        <taxon>Reyranella</taxon>
    </lineage>
</organism>
<dbReference type="InterPro" id="IPR010466">
    <property type="entry name" value="DUF1058"/>
</dbReference>
<reference evidence="3 4" key="1">
    <citation type="submission" date="2021-06" db="EMBL/GenBank/DDBJ databases">
        <authorList>
            <person name="Lee D.H."/>
        </authorList>
    </citation>
    <scope>NUCLEOTIDE SEQUENCE [LARGE SCALE GENOMIC DNA]</scope>
    <source>
        <strain evidence="3 4">MMS21-HV4-11</strain>
    </source>
</reference>
<dbReference type="EMBL" id="JAHOPB010000001">
    <property type="protein sequence ID" value="MBU8874902.1"/>
    <property type="molecule type" value="Genomic_DNA"/>
</dbReference>
<dbReference type="SMART" id="SM00287">
    <property type="entry name" value="SH3b"/>
    <property type="match status" value="2"/>
</dbReference>
<feature type="chain" id="PRO_5046275900" evidence="1">
    <location>
        <begin position="26"/>
        <end position="149"/>
    </location>
</feature>
<dbReference type="RefSeq" id="WP_216961256.1">
    <property type="nucleotide sequence ID" value="NZ_JAHOPB010000001.1"/>
</dbReference>
<dbReference type="PANTHER" id="PTHR34408:SF1">
    <property type="entry name" value="GLYCOSYL HYDROLASE FAMILY 19 DOMAIN-CONTAINING PROTEIN HI_1415"/>
    <property type="match status" value="1"/>
</dbReference>
<dbReference type="Pfam" id="PF06347">
    <property type="entry name" value="SH3_4"/>
    <property type="match status" value="1"/>
</dbReference>
<evidence type="ECO:0000313" key="4">
    <source>
        <dbReference type="Proteomes" id="UP000727907"/>
    </source>
</evidence>
<proteinExistence type="predicted"/>